<reference evidence="1" key="1">
    <citation type="journal article" date="2021" name="Microb. Physiol.">
        <title>Proteogenomic Insights into the Physiology of Marine, Sulfate-Reducing, Filamentous Desulfonema limicola and Desulfonema magnum.</title>
        <authorList>
            <person name="Schnaars V."/>
            <person name="Wohlbrand L."/>
            <person name="Scheve S."/>
            <person name="Hinrichs C."/>
            <person name="Reinhardt R."/>
            <person name="Rabus R."/>
        </authorList>
    </citation>
    <scope>NUCLEOTIDE SEQUENCE</scope>
    <source>
        <strain evidence="1">5ac10</strain>
    </source>
</reference>
<dbReference type="SUPFAM" id="SSF81301">
    <property type="entry name" value="Nucleotidyltransferase"/>
    <property type="match status" value="1"/>
</dbReference>
<gene>
    <name evidence="1" type="ORF">dnl_14850</name>
</gene>
<dbReference type="InterPro" id="IPR024700">
    <property type="entry name" value="UCP020217"/>
</dbReference>
<dbReference type="InterPro" id="IPR043519">
    <property type="entry name" value="NT_sf"/>
</dbReference>
<proteinExistence type="predicted"/>
<evidence type="ECO:0000313" key="1">
    <source>
        <dbReference type="EMBL" id="QTA79229.1"/>
    </source>
</evidence>
<accession>A0A975GFJ2</accession>
<dbReference type="Gene3D" id="3.30.460.10">
    <property type="entry name" value="Beta Polymerase, domain 2"/>
    <property type="match status" value="1"/>
</dbReference>
<sequence>MYREKKGNILGRHRNLAWKLAEEAAGLLKKLFCAQKVVVFGSLTSETNFTEWSDIDLAAWGLPLCDYYKAVAAVTGLSPDFEINLVVPGMCSESLLKKIMTQGIAI</sequence>
<dbReference type="AlphaFoldDB" id="A0A975GFJ2"/>
<keyword evidence="2" id="KW-1185">Reference proteome</keyword>
<name>A0A975GFJ2_9BACT</name>
<organism evidence="1 2">
    <name type="scientific">Desulfonema limicola</name>
    <dbReference type="NCBI Taxonomy" id="45656"/>
    <lineage>
        <taxon>Bacteria</taxon>
        <taxon>Pseudomonadati</taxon>
        <taxon>Thermodesulfobacteriota</taxon>
        <taxon>Desulfobacteria</taxon>
        <taxon>Desulfobacterales</taxon>
        <taxon>Desulfococcaceae</taxon>
        <taxon>Desulfonema</taxon>
    </lineage>
</organism>
<evidence type="ECO:0000313" key="2">
    <source>
        <dbReference type="Proteomes" id="UP000663720"/>
    </source>
</evidence>
<dbReference type="KEGG" id="dli:dnl_14850"/>
<dbReference type="Proteomes" id="UP000663720">
    <property type="component" value="Chromosome"/>
</dbReference>
<dbReference type="EMBL" id="CP061799">
    <property type="protein sequence ID" value="QTA79229.1"/>
    <property type="molecule type" value="Genomic_DNA"/>
</dbReference>
<dbReference type="CDD" id="cd05403">
    <property type="entry name" value="NT_KNTase_like"/>
    <property type="match status" value="1"/>
</dbReference>
<protein>
    <submittedName>
        <fullName evidence="1">UCP020217</fullName>
    </submittedName>
</protein>
<dbReference type="PIRSF" id="PIRSF020217">
    <property type="entry name" value="UCP020217"/>
    <property type="match status" value="1"/>
</dbReference>